<dbReference type="PANTHER" id="PTHR47837">
    <property type="entry name" value="GTP PYROPHOSPHOKINASE YJBM"/>
    <property type="match status" value="1"/>
</dbReference>
<dbReference type="PANTHER" id="PTHR47837:SF2">
    <property type="entry name" value="GTP PYROPHOSPHOKINASE YWAC"/>
    <property type="match status" value="1"/>
</dbReference>
<proteinExistence type="predicted"/>
<dbReference type="Gene3D" id="3.30.460.10">
    <property type="entry name" value="Beta Polymerase, domain 2"/>
    <property type="match status" value="1"/>
</dbReference>
<dbReference type="InterPro" id="IPR043519">
    <property type="entry name" value="NT_sf"/>
</dbReference>
<protein>
    <submittedName>
        <fullName evidence="4">(P)ppGpp synthetase</fullName>
    </submittedName>
</protein>
<feature type="compositionally biased region" description="Basic and acidic residues" evidence="2">
    <location>
        <begin position="197"/>
        <end position="214"/>
    </location>
</feature>
<comment type="caution">
    <text evidence="4">The sequence shown here is derived from an EMBL/GenBank/DDBJ whole genome shotgun (WGS) entry which is preliminary data.</text>
</comment>
<dbReference type="RefSeq" id="WP_021914145.1">
    <property type="nucleotide sequence ID" value="NZ_JAJEQF010000020.1"/>
</dbReference>
<sequence>MNDEEYYNFVRPYADAMQMLLTRLDVLNHNLYGKSDSRPIHYIQNRIKKKKSLEEKLIRRGKEPTVDNAKDYLQDIAGVRIICYFVDDIYNLAKSLKRQADLIVIREQDYIKAPKPNGYRSYHLIVGVPVYCMDGMEYFPVEVQLRTLSMDFWASMEHRISYKKERADKEELTTELLGYANQLQEIEKSFESHNEIGKLKEPEKMEKDMAKPENTDSPIIS</sequence>
<reference evidence="4 5" key="1">
    <citation type="submission" date="2021-10" db="EMBL/GenBank/DDBJ databases">
        <title>Anaerobic single-cell dispensing facilitates the cultivation of human gut bacteria.</title>
        <authorList>
            <person name="Afrizal A."/>
        </authorList>
    </citation>
    <scope>NUCLEOTIDE SEQUENCE [LARGE SCALE GENOMIC DNA]</scope>
    <source>
        <strain evidence="4 5">CLA-AA-H244</strain>
    </source>
</reference>
<organism evidence="4 5">
    <name type="scientific">Gallintestinimicrobium propionicum</name>
    <dbReference type="NCBI Taxonomy" id="2981770"/>
    <lineage>
        <taxon>Bacteria</taxon>
        <taxon>Bacillati</taxon>
        <taxon>Bacillota</taxon>
        <taxon>Clostridia</taxon>
        <taxon>Lachnospirales</taxon>
        <taxon>Lachnospiraceae</taxon>
        <taxon>Gallintestinimicrobium</taxon>
    </lineage>
</organism>
<dbReference type="Proteomes" id="UP001199355">
    <property type="component" value="Unassembled WGS sequence"/>
</dbReference>
<dbReference type="SUPFAM" id="SSF81301">
    <property type="entry name" value="Nucleotidyltransferase"/>
    <property type="match status" value="1"/>
</dbReference>
<evidence type="ECO:0000259" key="3">
    <source>
        <dbReference type="SMART" id="SM00954"/>
    </source>
</evidence>
<accession>A0AAE3AVV8</accession>
<dbReference type="GO" id="GO:0015969">
    <property type="term" value="P:guanosine tetraphosphate metabolic process"/>
    <property type="evidence" value="ECO:0007669"/>
    <property type="project" value="InterPro"/>
</dbReference>
<keyword evidence="5" id="KW-1185">Reference proteome</keyword>
<dbReference type="InterPro" id="IPR007685">
    <property type="entry name" value="RelA_SpoT"/>
</dbReference>
<comment type="pathway">
    <text evidence="1">Purine metabolism; ppGpp biosynthesis; ppGpp from GTP: step 1/2.</text>
</comment>
<evidence type="ECO:0000313" key="4">
    <source>
        <dbReference type="EMBL" id="MCC2167816.1"/>
    </source>
</evidence>
<name>A0AAE3AVV8_9FIRM</name>
<dbReference type="Gene3D" id="1.10.287.860">
    <property type="entry name" value="Nucleotidyltransferase"/>
    <property type="match status" value="1"/>
</dbReference>
<dbReference type="CDD" id="cd05399">
    <property type="entry name" value="NT_Rel-Spo_like"/>
    <property type="match status" value="1"/>
</dbReference>
<evidence type="ECO:0000256" key="2">
    <source>
        <dbReference type="SAM" id="MobiDB-lite"/>
    </source>
</evidence>
<dbReference type="SMART" id="SM00954">
    <property type="entry name" value="RelA_SpoT"/>
    <property type="match status" value="1"/>
</dbReference>
<evidence type="ECO:0000313" key="5">
    <source>
        <dbReference type="Proteomes" id="UP001199355"/>
    </source>
</evidence>
<dbReference type="Pfam" id="PF04607">
    <property type="entry name" value="RelA_SpoT"/>
    <property type="match status" value="1"/>
</dbReference>
<evidence type="ECO:0000256" key="1">
    <source>
        <dbReference type="ARBA" id="ARBA00004976"/>
    </source>
</evidence>
<feature type="region of interest" description="Disordered" evidence="2">
    <location>
        <begin position="197"/>
        <end position="221"/>
    </location>
</feature>
<dbReference type="InterPro" id="IPR052366">
    <property type="entry name" value="GTP_Pyrophosphokinase"/>
</dbReference>
<dbReference type="AlphaFoldDB" id="A0AAE3AVV8"/>
<gene>
    <name evidence="4" type="ORF">LKD45_08955</name>
</gene>
<dbReference type="EMBL" id="JAJEQF010000020">
    <property type="protein sequence ID" value="MCC2167816.1"/>
    <property type="molecule type" value="Genomic_DNA"/>
</dbReference>
<feature type="domain" description="RelA/SpoT" evidence="3">
    <location>
        <begin position="45"/>
        <end position="168"/>
    </location>
</feature>